<keyword evidence="13" id="KW-1133">Transmembrane helix</keyword>
<dbReference type="CDD" id="cd17574">
    <property type="entry name" value="REC_OmpR"/>
    <property type="match status" value="1"/>
</dbReference>
<evidence type="ECO:0000256" key="1">
    <source>
        <dbReference type="ARBA" id="ARBA00000085"/>
    </source>
</evidence>
<feature type="domain" description="Response regulatory" evidence="16">
    <location>
        <begin position="1118"/>
        <end position="1233"/>
    </location>
</feature>
<dbReference type="eggNOG" id="COG0745">
    <property type="taxonomic scope" value="Bacteria"/>
</dbReference>
<feature type="modified residue" description="4-aspartylphosphate" evidence="12">
    <location>
        <position position="1166"/>
    </location>
</feature>
<dbReference type="InterPro" id="IPR003594">
    <property type="entry name" value="HATPase_dom"/>
</dbReference>
<dbReference type="Pfam" id="PF12833">
    <property type="entry name" value="HTH_18"/>
    <property type="match status" value="1"/>
</dbReference>
<keyword evidence="5" id="KW-0547">Nucleotide-binding</keyword>
<dbReference type="Gene3D" id="2.60.40.10">
    <property type="entry name" value="Immunoglobulins"/>
    <property type="match status" value="1"/>
</dbReference>
<dbReference type="InterPro" id="IPR003661">
    <property type="entry name" value="HisK_dim/P_dom"/>
</dbReference>
<keyword evidence="9" id="KW-0805">Transcription regulation</keyword>
<dbReference type="SUPFAM" id="SSF55874">
    <property type="entry name" value="ATPase domain of HSP90 chaperone/DNA topoisomerase II/histidine kinase"/>
    <property type="match status" value="1"/>
</dbReference>
<dbReference type="PROSITE" id="PS01124">
    <property type="entry name" value="HTH_ARAC_FAMILY_2"/>
    <property type="match status" value="1"/>
</dbReference>
<evidence type="ECO:0000259" key="15">
    <source>
        <dbReference type="PROSITE" id="PS50109"/>
    </source>
</evidence>
<dbReference type="EMBL" id="CP002955">
    <property type="protein sequence ID" value="AEL27210.1"/>
    <property type="molecule type" value="Genomic_DNA"/>
</dbReference>
<dbReference type="SMART" id="SM00448">
    <property type="entry name" value="REC"/>
    <property type="match status" value="1"/>
</dbReference>
<evidence type="ECO:0000256" key="12">
    <source>
        <dbReference type="PROSITE-ProRule" id="PRU00169"/>
    </source>
</evidence>
<dbReference type="SUPFAM" id="SSF63829">
    <property type="entry name" value="Calcium-dependent phosphotriesterase"/>
    <property type="match status" value="2"/>
</dbReference>
<dbReference type="FunFam" id="3.30.565.10:FF:000037">
    <property type="entry name" value="Hybrid sensor histidine kinase/response regulator"/>
    <property type="match status" value="1"/>
</dbReference>
<dbReference type="InterPro" id="IPR011006">
    <property type="entry name" value="CheY-like_superfamily"/>
</dbReference>
<dbReference type="GO" id="GO:0043565">
    <property type="term" value="F:sequence-specific DNA binding"/>
    <property type="evidence" value="ECO:0007669"/>
    <property type="project" value="InterPro"/>
</dbReference>
<dbReference type="InterPro" id="IPR005467">
    <property type="entry name" value="His_kinase_dom"/>
</dbReference>
<dbReference type="GO" id="GO:0003700">
    <property type="term" value="F:DNA-binding transcription factor activity"/>
    <property type="evidence" value="ECO:0007669"/>
    <property type="project" value="InterPro"/>
</dbReference>
<keyword evidence="3 12" id="KW-0597">Phosphoprotein</keyword>
<keyword evidence="8" id="KW-0902">Two-component regulatory system</keyword>
<dbReference type="InterPro" id="IPR001789">
    <property type="entry name" value="Sig_transdc_resp-reg_receiver"/>
</dbReference>
<dbReference type="Gene3D" id="1.10.287.130">
    <property type="match status" value="1"/>
</dbReference>
<protein>
    <recommendedName>
        <fullName evidence="2">histidine kinase</fullName>
        <ecNumber evidence="2">2.7.13.3</ecNumber>
    </recommendedName>
</protein>
<gene>
    <name evidence="17" type="ordered locus">Cycma_3490</name>
</gene>
<dbReference type="eggNOG" id="COG2207">
    <property type="taxonomic scope" value="Bacteria"/>
</dbReference>
<evidence type="ECO:0000256" key="5">
    <source>
        <dbReference type="ARBA" id="ARBA00022741"/>
    </source>
</evidence>
<keyword evidence="10" id="KW-0238">DNA-binding</keyword>
<dbReference type="GO" id="GO:0000155">
    <property type="term" value="F:phosphorelay sensor kinase activity"/>
    <property type="evidence" value="ECO:0007669"/>
    <property type="project" value="InterPro"/>
</dbReference>
<evidence type="ECO:0000256" key="7">
    <source>
        <dbReference type="ARBA" id="ARBA00022840"/>
    </source>
</evidence>
<evidence type="ECO:0000256" key="3">
    <source>
        <dbReference type="ARBA" id="ARBA00022553"/>
    </source>
</evidence>
<dbReference type="InterPro" id="IPR013783">
    <property type="entry name" value="Ig-like_fold"/>
</dbReference>
<evidence type="ECO:0000259" key="14">
    <source>
        <dbReference type="PROSITE" id="PS01124"/>
    </source>
</evidence>
<dbReference type="PANTHER" id="PTHR43547:SF2">
    <property type="entry name" value="HYBRID SIGNAL TRANSDUCTION HISTIDINE KINASE C"/>
    <property type="match status" value="1"/>
</dbReference>
<dbReference type="SUPFAM" id="SSF47384">
    <property type="entry name" value="Homodimeric domain of signal transducing histidine kinase"/>
    <property type="match status" value="1"/>
</dbReference>
<dbReference type="InterPro" id="IPR036097">
    <property type="entry name" value="HisK_dim/P_sf"/>
</dbReference>
<sequence>MIRWHLLLFAVFSCFSNLLGQEYNLRKLQTDQKLSSGHVQAIFKDSDGYMWFGTSNGLNRYDGTTIKTFFADESDSNALYSNDVYDIFEGIGGDLWLKNEDSIFNVYIKNKGVFIRDFDAIKNRYKLKSKEVNKIFVDSQKRLWFLHPFDGLTLYFPEKDESKYLISKPSETASLSFNNVTDIQEDLNGDIWLVYDNGSVDILSGESLKVSGQFEIDEEYGRNQRFNFKIKLDKQGGAWVFCPNFALGVFYLDRKTQTLKAINENSKGLKLNNSLVKAVLPRSNGEVWIGTDHGGINIINTDKSKVRYLLNQPDNPYSLSHNAVYSLFEDDQGIVWIGTHKKGVELYHPDFSRFALVKREIDLSKPYPMNDVNAFEEDAAGNIFIGTNGGGLWQYSPEDGAITDVVTFGRTSLPKDLVVVDLLTDSEGVLWIGTYQNGLYAYDNESLIHFAPGMEKNAGTLKDNNIWNLYEDSKKRLWIGTLREGLFLYNQAENSFVQFTEAGNGLALKNLYITGITEDEHGNIWSAGIKGIDVFNPETGYYKYFPGGIGDESGLSSNEVSDLIKDKYGKIWISTHKGLCYYDDQTSQFVVFDRSDGLKNEFLVSLVADSLGDLWLSSQEGIIHAMIDRSGPKLKADFRVFNARDGLQGDYFNKNAMFIAKKGDIYFGGSDGFNFVDPTAFSFHEDEPQVVFSAFSLFNRQVSVNENVNGRVLLKEPLDHSRSIQLNHDENIFAVSFSSMNYLNPEKSSFQYKLEGFSNDWTNLTEPPFEVTFTNLDPGKYQLLVKASSIDGIPGSETAALDIEVLAPFWKTGVAYLIYSLSFLLLLGVTWRWFVNKERLRIKRQGEIKEIQRRAELDQMKSRFFTNVSHEFRTPLTLILAPIEKLREEYVEGSTNFHLKTIQKNALKLLTLVNQLMDIRNIEMQSIQLVKAEGDIVALIKDQVLAFQSLSIHTNIELSFSTEVENLHCSFDSDKIEKIINNLMSNAFKFTNEGGRIEVELSFRQDGPNQGVLTIHVIDSGIGIPKHLQKRVFERYYTTNANQNQGTGIGLALVDEFAKMHGGEVSLDSEIGQGSTFTVRIPLELRKGYKPFGGESLFSDGEELLEENLKEGVDQKPKLLLVEDNVDLRQYLYEVLKEDYVIDQAANGEKALIIAQEKIPDIILSDIMMPEMDGVTLCKHIKSNLKTSHIPVVLLTAKTAEEAHLSGMASGCNLYLEKPFNLELLRSGLQNLLEEKSRLQQHYQKIISVQTSEPELVSLDDKLIQKAIALVESEIENPDFSVETLSKELGMSRMHLYKKCNALTGQSPLEFIRSIRLQRAAQLLRLNQFSVSEVAYQVGFNNAKYFSKHFKNYFRTLPSQYQKQNKNDA</sequence>
<proteinExistence type="predicted"/>
<dbReference type="CDD" id="cd00082">
    <property type="entry name" value="HisKA"/>
    <property type="match status" value="1"/>
</dbReference>
<dbReference type="InterPro" id="IPR011123">
    <property type="entry name" value="Y_Y_Y"/>
</dbReference>
<evidence type="ECO:0000256" key="4">
    <source>
        <dbReference type="ARBA" id="ARBA00022679"/>
    </source>
</evidence>
<keyword evidence="4" id="KW-0808">Transferase</keyword>
<dbReference type="InterPro" id="IPR011110">
    <property type="entry name" value="Reg_prop"/>
</dbReference>
<dbReference type="eggNOG" id="COG3292">
    <property type="taxonomic scope" value="Bacteria"/>
</dbReference>
<dbReference type="PROSITE" id="PS00041">
    <property type="entry name" value="HTH_ARAC_FAMILY_1"/>
    <property type="match status" value="1"/>
</dbReference>
<reference evidence="18" key="1">
    <citation type="submission" date="2011-07" db="EMBL/GenBank/DDBJ databases">
        <title>The complete genome of Cyclobacterium marinum DSM 745.</title>
        <authorList>
            <person name="Lucas S."/>
            <person name="Han J."/>
            <person name="Lapidus A."/>
            <person name="Bruce D."/>
            <person name="Goodwin L."/>
            <person name="Pitluck S."/>
            <person name="Peters L."/>
            <person name="Kyrpides N."/>
            <person name="Mavromatis K."/>
            <person name="Ivanova N."/>
            <person name="Ovchinnikova G."/>
            <person name="Chertkov O."/>
            <person name="Detter J.C."/>
            <person name="Tapia R."/>
            <person name="Han C."/>
            <person name="Land M."/>
            <person name="Hauser L."/>
            <person name="Markowitz V."/>
            <person name="Cheng J.-F."/>
            <person name="Hugenholtz P."/>
            <person name="Woyke T."/>
            <person name="Wu D."/>
            <person name="Tindall B."/>
            <person name="Schuetze A."/>
            <person name="Brambilla E."/>
            <person name="Klenk H.-P."/>
            <person name="Eisen J.A."/>
        </authorList>
    </citation>
    <scope>NUCLEOTIDE SEQUENCE [LARGE SCALE GENOMIC DNA]</scope>
    <source>
        <strain evidence="18">ATCC 25205 / DSM 745 / LMG 13164 / NCIMB 1802</strain>
    </source>
</reference>
<comment type="catalytic activity">
    <reaction evidence="1">
        <text>ATP + protein L-histidine = ADP + protein N-phospho-L-histidine.</text>
        <dbReference type="EC" id="2.7.13.3"/>
    </reaction>
</comment>
<evidence type="ECO:0000256" key="13">
    <source>
        <dbReference type="SAM" id="Phobius"/>
    </source>
</evidence>
<dbReference type="InterPro" id="IPR011047">
    <property type="entry name" value="Quinoprotein_ADH-like_sf"/>
</dbReference>
<organism evidence="17 18">
    <name type="scientific">Cyclobacterium marinum (strain ATCC 25205 / DSM 745 / LMG 13164 / NCIMB 1802)</name>
    <name type="common">Flectobacillus marinus</name>
    <dbReference type="NCBI Taxonomy" id="880070"/>
    <lineage>
        <taxon>Bacteria</taxon>
        <taxon>Pseudomonadati</taxon>
        <taxon>Bacteroidota</taxon>
        <taxon>Cytophagia</taxon>
        <taxon>Cytophagales</taxon>
        <taxon>Cyclobacteriaceae</taxon>
        <taxon>Cyclobacterium</taxon>
    </lineage>
</organism>
<dbReference type="InterPro" id="IPR015943">
    <property type="entry name" value="WD40/YVTN_repeat-like_dom_sf"/>
</dbReference>
<evidence type="ECO:0000256" key="9">
    <source>
        <dbReference type="ARBA" id="ARBA00023015"/>
    </source>
</evidence>
<dbReference type="Pfam" id="PF07495">
    <property type="entry name" value="Y_Y_Y"/>
    <property type="match status" value="1"/>
</dbReference>
<evidence type="ECO:0000256" key="11">
    <source>
        <dbReference type="ARBA" id="ARBA00023163"/>
    </source>
</evidence>
<evidence type="ECO:0000256" key="2">
    <source>
        <dbReference type="ARBA" id="ARBA00012438"/>
    </source>
</evidence>
<dbReference type="SMART" id="SM00387">
    <property type="entry name" value="HATPase_c"/>
    <property type="match status" value="1"/>
</dbReference>
<dbReference type="SMART" id="SM00342">
    <property type="entry name" value="HTH_ARAC"/>
    <property type="match status" value="1"/>
</dbReference>
<dbReference type="GO" id="GO:0005524">
    <property type="term" value="F:ATP binding"/>
    <property type="evidence" value="ECO:0007669"/>
    <property type="project" value="UniProtKB-KW"/>
</dbReference>
<evidence type="ECO:0000313" key="17">
    <source>
        <dbReference type="EMBL" id="AEL27210.1"/>
    </source>
</evidence>
<dbReference type="Gene3D" id="2.130.10.10">
    <property type="entry name" value="YVTN repeat-like/Quinoprotein amine dehydrogenase"/>
    <property type="match status" value="4"/>
</dbReference>
<dbReference type="InterPro" id="IPR004358">
    <property type="entry name" value="Sig_transdc_His_kin-like_C"/>
</dbReference>
<dbReference type="eggNOG" id="COG2205">
    <property type="taxonomic scope" value="Bacteria"/>
</dbReference>
<dbReference type="PROSITE" id="PS50110">
    <property type="entry name" value="RESPONSE_REGULATORY"/>
    <property type="match status" value="1"/>
</dbReference>
<keyword evidence="13" id="KW-0812">Transmembrane</keyword>
<dbReference type="InterPro" id="IPR018060">
    <property type="entry name" value="HTH_AraC"/>
</dbReference>
<evidence type="ECO:0000256" key="6">
    <source>
        <dbReference type="ARBA" id="ARBA00022777"/>
    </source>
</evidence>
<dbReference type="STRING" id="880070.Cycma_3490"/>
<dbReference type="PANTHER" id="PTHR43547">
    <property type="entry name" value="TWO-COMPONENT HISTIDINE KINASE"/>
    <property type="match status" value="1"/>
</dbReference>
<dbReference type="Gene3D" id="3.30.565.10">
    <property type="entry name" value="Histidine kinase-like ATPase, C-terminal domain"/>
    <property type="match status" value="1"/>
</dbReference>
<keyword evidence="6 17" id="KW-0418">Kinase</keyword>
<dbReference type="KEGG" id="cmr:Cycma_3490"/>
<dbReference type="InterPro" id="IPR009057">
    <property type="entry name" value="Homeodomain-like_sf"/>
</dbReference>
<dbReference type="PRINTS" id="PR00344">
    <property type="entry name" value="BCTRLSENSOR"/>
</dbReference>
<evidence type="ECO:0000313" key="18">
    <source>
        <dbReference type="Proteomes" id="UP000001635"/>
    </source>
</evidence>
<name>G0IXM1_CYCMS</name>
<keyword evidence="11" id="KW-0804">Transcription</keyword>
<evidence type="ECO:0000256" key="10">
    <source>
        <dbReference type="ARBA" id="ARBA00023125"/>
    </source>
</evidence>
<dbReference type="Pfam" id="PF02518">
    <property type="entry name" value="HATPase_c"/>
    <property type="match status" value="1"/>
</dbReference>
<dbReference type="EC" id="2.7.13.3" evidence="2"/>
<keyword evidence="13" id="KW-0472">Membrane</keyword>
<dbReference type="SUPFAM" id="SSF50998">
    <property type="entry name" value="Quinoprotein alcohol dehydrogenase-like"/>
    <property type="match status" value="1"/>
</dbReference>
<dbReference type="PROSITE" id="PS50109">
    <property type="entry name" value="HIS_KIN"/>
    <property type="match status" value="1"/>
</dbReference>
<feature type="domain" description="HTH araC/xylS-type" evidence="14">
    <location>
        <begin position="1265"/>
        <end position="1364"/>
    </location>
</feature>
<dbReference type="InterPro" id="IPR018062">
    <property type="entry name" value="HTH_AraC-typ_CS"/>
</dbReference>
<dbReference type="Pfam" id="PF00512">
    <property type="entry name" value="HisKA"/>
    <property type="match status" value="1"/>
</dbReference>
<dbReference type="Proteomes" id="UP000001635">
    <property type="component" value="Chromosome"/>
</dbReference>
<keyword evidence="7" id="KW-0067">ATP-binding</keyword>
<dbReference type="InterPro" id="IPR036890">
    <property type="entry name" value="HATPase_C_sf"/>
</dbReference>
<dbReference type="Pfam" id="PF00072">
    <property type="entry name" value="Response_reg"/>
    <property type="match status" value="1"/>
</dbReference>
<dbReference type="OrthoDB" id="9806995at2"/>
<dbReference type="SMART" id="SM00388">
    <property type="entry name" value="HisKA"/>
    <property type="match status" value="1"/>
</dbReference>
<keyword evidence="18" id="KW-1185">Reference proteome</keyword>
<feature type="transmembrane region" description="Helical" evidence="13">
    <location>
        <begin position="816"/>
        <end position="835"/>
    </location>
</feature>
<dbReference type="HOGENOM" id="CLU_000445_28_1_10"/>
<dbReference type="Gene3D" id="3.40.50.2300">
    <property type="match status" value="1"/>
</dbReference>
<dbReference type="Pfam" id="PF07494">
    <property type="entry name" value="Reg_prop"/>
    <property type="match status" value="5"/>
</dbReference>
<dbReference type="SUPFAM" id="SSF52172">
    <property type="entry name" value="CheY-like"/>
    <property type="match status" value="1"/>
</dbReference>
<dbReference type="FunFam" id="1.10.287.130:FF:000045">
    <property type="entry name" value="Two-component system sensor histidine kinase/response regulator"/>
    <property type="match status" value="1"/>
</dbReference>
<evidence type="ECO:0000256" key="8">
    <source>
        <dbReference type="ARBA" id="ARBA00023012"/>
    </source>
</evidence>
<accession>G0IXM1</accession>
<feature type="domain" description="Histidine kinase" evidence="15">
    <location>
        <begin position="867"/>
        <end position="1085"/>
    </location>
</feature>
<dbReference type="SUPFAM" id="SSF46689">
    <property type="entry name" value="Homeodomain-like"/>
    <property type="match status" value="1"/>
</dbReference>
<evidence type="ECO:0000259" key="16">
    <source>
        <dbReference type="PROSITE" id="PS50110"/>
    </source>
</evidence>
<dbReference type="RefSeq" id="WP_014021497.1">
    <property type="nucleotide sequence ID" value="NC_015914.1"/>
</dbReference>
<dbReference type="Gene3D" id="1.10.10.60">
    <property type="entry name" value="Homeodomain-like"/>
    <property type="match status" value="2"/>
</dbReference>